<comment type="caution">
    <text evidence="1">The sequence shown here is derived from an EMBL/GenBank/DDBJ whole genome shotgun (WGS) entry which is preliminary data.</text>
</comment>
<dbReference type="Proteomes" id="UP000676325">
    <property type="component" value="Unassembled WGS sequence"/>
</dbReference>
<protein>
    <submittedName>
        <fullName evidence="1">Uncharacterized protein</fullName>
    </submittedName>
</protein>
<proteinExistence type="predicted"/>
<gene>
    <name evidence="1" type="ORF">KDK95_01415</name>
</gene>
<keyword evidence="2" id="KW-1185">Reference proteome</keyword>
<dbReference type="RefSeq" id="WP_212516099.1">
    <property type="nucleotide sequence ID" value="NZ_JAGSOH010000002.1"/>
</dbReference>
<organism evidence="1 2">
    <name type="scientific">Actinospica acidithermotolerans</name>
    <dbReference type="NCBI Taxonomy" id="2828514"/>
    <lineage>
        <taxon>Bacteria</taxon>
        <taxon>Bacillati</taxon>
        <taxon>Actinomycetota</taxon>
        <taxon>Actinomycetes</taxon>
        <taxon>Catenulisporales</taxon>
        <taxon>Actinospicaceae</taxon>
        <taxon>Actinospica</taxon>
    </lineage>
</organism>
<sequence>MELSEETREVLREIRAKGEVLTALVAEMAEMTDQDAALRQYWAVVNPLFEMRDQLTALYMTLVYGEEG</sequence>
<dbReference type="AlphaFoldDB" id="A0A941E6Q8"/>
<name>A0A941E6Q8_9ACTN</name>
<dbReference type="EMBL" id="JAGSOH010000002">
    <property type="protein sequence ID" value="MBR7824948.1"/>
    <property type="molecule type" value="Genomic_DNA"/>
</dbReference>
<reference evidence="1" key="1">
    <citation type="submission" date="2021-04" db="EMBL/GenBank/DDBJ databases">
        <title>Genome based classification of Actinospica acidithermotolerans sp. nov., an actinobacterium isolated from an Indonesian hot spring.</title>
        <authorList>
            <person name="Kusuma A.B."/>
            <person name="Putra K.E."/>
            <person name="Nafisah S."/>
            <person name="Loh J."/>
            <person name="Nouioui I."/>
            <person name="Goodfellow M."/>
        </authorList>
    </citation>
    <scope>NUCLEOTIDE SEQUENCE</scope>
    <source>
        <strain evidence="1">MGRD01-02</strain>
    </source>
</reference>
<evidence type="ECO:0000313" key="2">
    <source>
        <dbReference type="Proteomes" id="UP000676325"/>
    </source>
</evidence>
<accession>A0A941E6Q8</accession>
<evidence type="ECO:0000313" key="1">
    <source>
        <dbReference type="EMBL" id="MBR7824948.1"/>
    </source>
</evidence>